<evidence type="ECO:0000259" key="4">
    <source>
        <dbReference type="PROSITE" id="PS50932"/>
    </source>
</evidence>
<gene>
    <name evidence="5" type="ORF">ABI_23060</name>
</gene>
<keyword evidence="2" id="KW-0238">DNA-binding</keyword>
<dbReference type="CDD" id="cd01545">
    <property type="entry name" value="PBP1_SalR"/>
    <property type="match status" value="1"/>
</dbReference>
<protein>
    <submittedName>
        <fullName evidence="5">Catabolite control protein A</fullName>
    </submittedName>
</protein>
<dbReference type="PROSITE" id="PS50932">
    <property type="entry name" value="HTH_LACI_2"/>
    <property type="match status" value="1"/>
</dbReference>
<dbReference type="HOGENOM" id="CLU_037628_6_4_5"/>
<dbReference type="SUPFAM" id="SSF47413">
    <property type="entry name" value="lambda repressor-like DNA-binding domains"/>
    <property type="match status" value="1"/>
</dbReference>
<dbReference type="InterPro" id="IPR000843">
    <property type="entry name" value="HTH_LacI"/>
</dbReference>
<feature type="domain" description="HTH lacI-type" evidence="4">
    <location>
        <begin position="17"/>
        <end position="71"/>
    </location>
</feature>
<keyword evidence="1" id="KW-0805">Transcription regulation</keyword>
<dbReference type="GO" id="GO:0003700">
    <property type="term" value="F:DNA-binding transcription factor activity"/>
    <property type="evidence" value="ECO:0007669"/>
    <property type="project" value="TreeGrafter"/>
</dbReference>
<proteinExistence type="predicted"/>
<dbReference type="AlphaFoldDB" id="F4QNI6"/>
<evidence type="ECO:0000256" key="3">
    <source>
        <dbReference type="ARBA" id="ARBA00023163"/>
    </source>
</evidence>
<evidence type="ECO:0000256" key="2">
    <source>
        <dbReference type="ARBA" id="ARBA00023125"/>
    </source>
</evidence>
<dbReference type="PANTHER" id="PTHR30146">
    <property type="entry name" value="LACI-RELATED TRANSCRIPTIONAL REPRESSOR"/>
    <property type="match status" value="1"/>
</dbReference>
<dbReference type="InterPro" id="IPR010982">
    <property type="entry name" value="Lambda_DNA-bd_dom_sf"/>
</dbReference>
<organism evidence="5 6">
    <name type="scientific">Asticcacaulis biprosthecium C19</name>
    <dbReference type="NCBI Taxonomy" id="715226"/>
    <lineage>
        <taxon>Bacteria</taxon>
        <taxon>Pseudomonadati</taxon>
        <taxon>Pseudomonadota</taxon>
        <taxon>Alphaproteobacteria</taxon>
        <taxon>Caulobacterales</taxon>
        <taxon>Caulobacteraceae</taxon>
        <taxon>Asticcacaulis</taxon>
    </lineage>
</organism>
<evidence type="ECO:0000313" key="5">
    <source>
        <dbReference type="EMBL" id="EGF90894.1"/>
    </source>
</evidence>
<dbReference type="EMBL" id="GL883078">
    <property type="protein sequence ID" value="EGF90894.1"/>
    <property type="molecule type" value="Genomic_DNA"/>
</dbReference>
<evidence type="ECO:0000256" key="1">
    <source>
        <dbReference type="ARBA" id="ARBA00023015"/>
    </source>
</evidence>
<dbReference type="RefSeq" id="WP_006273076.1">
    <property type="nucleotide sequence ID" value="NZ_GL883078.1"/>
</dbReference>
<name>F4QNI6_9CAUL</name>
<dbReference type="Gene3D" id="3.40.50.2300">
    <property type="match status" value="2"/>
</dbReference>
<dbReference type="Pfam" id="PF13377">
    <property type="entry name" value="Peripla_BP_3"/>
    <property type="match status" value="1"/>
</dbReference>
<dbReference type="eggNOG" id="COG1609">
    <property type="taxonomic scope" value="Bacteria"/>
</dbReference>
<dbReference type="Proteomes" id="UP000006512">
    <property type="component" value="Unassembled WGS sequence"/>
</dbReference>
<reference evidence="6" key="1">
    <citation type="submission" date="2011-03" db="EMBL/GenBank/DDBJ databases">
        <title>Draft genome sequence of Brevundimonas diminuta.</title>
        <authorList>
            <person name="Brown P.J.B."/>
            <person name="Buechlein A."/>
            <person name="Hemmerich C."/>
            <person name="Brun Y.V."/>
        </authorList>
    </citation>
    <scope>NUCLEOTIDE SEQUENCE [LARGE SCALE GENOMIC DNA]</scope>
    <source>
        <strain evidence="6">C19</strain>
    </source>
</reference>
<dbReference type="STRING" id="715226.ABI_23060"/>
<accession>F4QNI6</accession>
<dbReference type="SMART" id="SM00354">
    <property type="entry name" value="HTH_LACI"/>
    <property type="match status" value="1"/>
</dbReference>
<dbReference type="Gene3D" id="1.10.260.40">
    <property type="entry name" value="lambda repressor-like DNA-binding domains"/>
    <property type="match status" value="1"/>
</dbReference>
<keyword evidence="6" id="KW-1185">Reference proteome</keyword>
<dbReference type="OrthoDB" id="7185860at2"/>
<keyword evidence="3" id="KW-0804">Transcription</keyword>
<dbReference type="InterPro" id="IPR046335">
    <property type="entry name" value="LacI/GalR-like_sensor"/>
</dbReference>
<dbReference type="Pfam" id="PF00356">
    <property type="entry name" value="LacI"/>
    <property type="match status" value="1"/>
</dbReference>
<dbReference type="InterPro" id="IPR028082">
    <property type="entry name" value="Peripla_BP_I"/>
</dbReference>
<dbReference type="GO" id="GO:0000976">
    <property type="term" value="F:transcription cis-regulatory region binding"/>
    <property type="evidence" value="ECO:0007669"/>
    <property type="project" value="TreeGrafter"/>
</dbReference>
<dbReference type="SUPFAM" id="SSF53822">
    <property type="entry name" value="Periplasmic binding protein-like I"/>
    <property type="match status" value="1"/>
</dbReference>
<evidence type="ECO:0000313" key="6">
    <source>
        <dbReference type="Proteomes" id="UP000006512"/>
    </source>
</evidence>
<dbReference type="CDD" id="cd01392">
    <property type="entry name" value="HTH_LacI"/>
    <property type="match status" value="1"/>
</dbReference>
<sequence length="354" mass="37778">MDIEPGQKAARRGRNAITIHDVAKHCGVSPMTVSRVINGETNVREETRQKVLASVAALNYSPSTSARTLASRDDTQIAVLYTNPSTSYLNEILIGALTQTGLSGCRLTIAKCEGLDEAVETVEDLAAAGIDGVLLPAPISNSNRVALALDRVNLPSVGIAAAQQPPGRTTIAVDDHAAAFAMTTRLIELGHTRIGFIKGHPNNRASDFRTEGFYAAMNAAGLDVDVDLVVQGYFDYHSGFEAAAVLLGRPDRPTAIFASNDDMAAGVLANAHSFGVHVPAELSVVGFDDTTTATTVWPELTTVRQPTVHMASEAVDLLLLQIRAKRAGAIFEPRRELRDFEIIERQTSAPAPKT</sequence>
<dbReference type="PANTHER" id="PTHR30146:SF153">
    <property type="entry name" value="LACTOSE OPERON REPRESSOR"/>
    <property type="match status" value="1"/>
</dbReference>